<dbReference type="GO" id="GO:0005886">
    <property type="term" value="C:plasma membrane"/>
    <property type="evidence" value="ECO:0007669"/>
    <property type="project" value="UniProtKB-SubCell"/>
</dbReference>
<dbReference type="PANTHER" id="PTHR30474:SF1">
    <property type="entry name" value="PEPTIDOGLYCAN GLYCOSYLTRANSFERASE MRDB"/>
    <property type="match status" value="1"/>
</dbReference>
<proteinExistence type="inferred from homology"/>
<feature type="transmembrane region" description="Helical" evidence="11">
    <location>
        <begin position="76"/>
        <end position="97"/>
    </location>
</feature>
<evidence type="ECO:0000256" key="11">
    <source>
        <dbReference type="HAMAP-Rule" id="MF_02079"/>
    </source>
</evidence>
<evidence type="ECO:0000256" key="7">
    <source>
        <dbReference type="ARBA" id="ARBA00022984"/>
    </source>
</evidence>
<evidence type="ECO:0000256" key="1">
    <source>
        <dbReference type="ARBA" id="ARBA00004141"/>
    </source>
</evidence>
<dbReference type="PANTHER" id="PTHR30474">
    <property type="entry name" value="CELL CYCLE PROTEIN"/>
    <property type="match status" value="1"/>
</dbReference>
<dbReference type="OrthoDB" id="9768187at2"/>
<gene>
    <name evidence="11 12" type="primary">mrdB</name>
    <name evidence="11" type="synonym">rodA</name>
    <name evidence="12" type="ORF">TGUWTKB_2510</name>
</gene>
<dbReference type="Pfam" id="PF01098">
    <property type="entry name" value="FTSW_RODA_SPOVE"/>
    <property type="match status" value="1"/>
</dbReference>
<comment type="pathway">
    <text evidence="11">Cell wall biogenesis; peptidoglycan biosynthesis.</text>
</comment>
<feature type="transmembrane region" description="Helical" evidence="11">
    <location>
        <begin position="186"/>
        <end position="204"/>
    </location>
</feature>
<dbReference type="STRING" id="1410383.TGUWTKB_2510"/>
<dbReference type="EC" id="2.4.99.28" evidence="11"/>
<evidence type="ECO:0000256" key="8">
    <source>
        <dbReference type="ARBA" id="ARBA00022989"/>
    </source>
</evidence>
<evidence type="ECO:0000256" key="3">
    <source>
        <dbReference type="ARBA" id="ARBA00022676"/>
    </source>
</evidence>
<dbReference type="GO" id="GO:0071555">
    <property type="term" value="P:cell wall organization"/>
    <property type="evidence" value="ECO:0007669"/>
    <property type="project" value="UniProtKB-KW"/>
</dbReference>
<comment type="similarity">
    <text evidence="11">Belongs to the SEDS family. MrdB/RodA subfamily.</text>
</comment>
<evidence type="ECO:0000313" key="12">
    <source>
        <dbReference type="EMBL" id="BAP58495.1"/>
    </source>
</evidence>
<dbReference type="Proteomes" id="UP000031627">
    <property type="component" value="Chromosome"/>
</dbReference>
<keyword evidence="7 11" id="KW-0573">Peptidoglycan synthesis</keyword>
<comment type="catalytic activity">
    <reaction evidence="11">
        <text>[GlcNAc-(1-&gt;4)-Mur2Ac(oyl-L-Ala-gamma-D-Glu-L-Lys-D-Ala-D-Ala)](n)-di-trans,octa-cis-undecaprenyl diphosphate + beta-D-GlcNAc-(1-&gt;4)-Mur2Ac(oyl-L-Ala-gamma-D-Glu-L-Lys-D-Ala-D-Ala)-di-trans,octa-cis-undecaprenyl diphosphate = [GlcNAc-(1-&gt;4)-Mur2Ac(oyl-L-Ala-gamma-D-Glu-L-Lys-D-Ala-D-Ala)](n+1)-di-trans,octa-cis-undecaprenyl diphosphate + di-trans,octa-cis-undecaprenyl diphosphate + H(+)</text>
        <dbReference type="Rhea" id="RHEA:23708"/>
        <dbReference type="Rhea" id="RHEA-COMP:9602"/>
        <dbReference type="Rhea" id="RHEA-COMP:9603"/>
        <dbReference type="ChEBI" id="CHEBI:15378"/>
        <dbReference type="ChEBI" id="CHEBI:58405"/>
        <dbReference type="ChEBI" id="CHEBI:60033"/>
        <dbReference type="ChEBI" id="CHEBI:78435"/>
        <dbReference type="EC" id="2.4.99.28"/>
    </reaction>
</comment>
<sequence length="368" mass="41879">MVFSQNLLKKTIFRKLNFDFLFLFIIFTLLIYSVIIIWSAATQNVTIIYNKIFQIIIGTFILFITANISPKSYQKYAFYFYIICIFLLVFVNIYGYMSKGSQRWINLKIIQFQPSETLKIAVPLLITQIVNHTGFPIKFKNFCVSLILIAIPAILIAKQPDLGTACIILLSGFLVLFLAGINWKIILTFILTLLIFSLIYWFFFMHDYQKNRILTLFKPDSVSLKAGYHIIQSKIAIGSGGLYGKGWKNGTQSKLQFLPEPYTDFVFSVIAEEFGLIGVIVLIILYLILIFRGLFIAIQTNDRFARILISGLMLTLFFCVFINISMVSGILPVVGLPLPLISYGGSSLVTLMAEFGIIMSLYSHKNKL</sequence>
<keyword evidence="10 11" id="KW-0961">Cell wall biogenesis/degradation</keyword>
<dbReference type="GO" id="GO:0015648">
    <property type="term" value="F:lipid-linked peptidoglycan transporter activity"/>
    <property type="evidence" value="ECO:0007669"/>
    <property type="project" value="TreeGrafter"/>
</dbReference>
<dbReference type="GO" id="GO:0051301">
    <property type="term" value="P:cell division"/>
    <property type="evidence" value="ECO:0007669"/>
    <property type="project" value="InterPro"/>
</dbReference>
<dbReference type="AlphaFoldDB" id="A0A090ARQ8"/>
<feature type="transmembrane region" description="Helical" evidence="11">
    <location>
        <begin position="307"/>
        <end position="334"/>
    </location>
</feature>
<keyword evidence="6 11" id="KW-0133">Cell shape</keyword>
<evidence type="ECO:0000256" key="10">
    <source>
        <dbReference type="ARBA" id="ARBA00023316"/>
    </source>
</evidence>
<comment type="function">
    <text evidence="11">Peptidoglycan polymerase that is essential for cell wall elongation.</text>
</comment>
<name>A0A090ARQ8_9ENTR</name>
<comment type="subcellular location">
    <subcellularLocation>
        <location evidence="11">Cell inner membrane</location>
        <topology evidence="11">Multi-pass membrane protein</topology>
    </subcellularLocation>
    <subcellularLocation>
        <location evidence="1">Membrane</location>
        <topology evidence="1">Multi-pass membrane protein</topology>
    </subcellularLocation>
</comment>
<feature type="transmembrane region" description="Helical" evidence="11">
    <location>
        <begin position="340"/>
        <end position="362"/>
    </location>
</feature>
<feature type="transmembrane region" description="Helical" evidence="11">
    <location>
        <begin position="20"/>
        <end position="40"/>
    </location>
</feature>
<evidence type="ECO:0000256" key="4">
    <source>
        <dbReference type="ARBA" id="ARBA00022679"/>
    </source>
</evidence>
<accession>A0A090ARQ8</accession>
<evidence type="ECO:0000256" key="5">
    <source>
        <dbReference type="ARBA" id="ARBA00022692"/>
    </source>
</evidence>
<keyword evidence="13" id="KW-1185">Reference proteome</keyword>
<feature type="transmembrane region" description="Helical" evidence="11">
    <location>
        <begin position="139"/>
        <end position="156"/>
    </location>
</feature>
<dbReference type="HOGENOM" id="CLU_029243_2_2_6"/>
<dbReference type="NCBIfam" id="TIGR02210">
    <property type="entry name" value="rodA_shape"/>
    <property type="match status" value="1"/>
</dbReference>
<keyword evidence="9 11" id="KW-0472">Membrane</keyword>
<dbReference type="RefSeq" id="WP_041062756.1">
    <property type="nucleotide sequence ID" value="NZ_AP014521.1"/>
</dbReference>
<keyword evidence="11" id="KW-0997">Cell inner membrane</keyword>
<dbReference type="GO" id="GO:0008360">
    <property type="term" value="P:regulation of cell shape"/>
    <property type="evidence" value="ECO:0007669"/>
    <property type="project" value="UniProtKB-KW"/>
</dbReference>
<dbReference type="GO" id="GO:0008955">
    <property type="term" value="F:peptidoglycan glycosyltransferase activity"/>
    <property type="evidence" value="ECO:0007669"/>
    <property type="project" value="UniProtKB-UniRule"/>
</dbReference>
<dbReference type="PROSITE" id="PS00428">
    <property type="entry name" value="FTSW_RODA_SPOVE"/>
    <property type="match status" value="1"/>
</dbReference>
<keyword evidence="5 11" id="KW-0812">Transmembrane</keyword>
<dbReference type="EMBL" id="AP014521">
    <property type="protein sequence ID" value="BAP58495.1"/>
    <property type="molecule type" value="Genomic_DNA"/>
</dbReference>
<organism evidence="12 13">
    <name type="scientific">Candidatus Tachikawaea gelatinosa</name>
    <dbReference type="NCBI Taxonomy" id="1410383"/>
    <lineage>
        <taxon>Bacteria</taxon>
        <taxon>Pseudomonadati</taxon>
        <taxon>Pseudomonadota</taxon>
        <taxon>Gammaproteobacteria</taxon>
        <taxon>Enterobacterales</taxon>
        <taxon>Enterobacteriaceae</taxon>
        <taxon>Candidatus Tachikawaea</taxon>
    </lineage>
</organism>
<dbReference type="KEGG" id="sbw:TGUWTKB_2510"/>
<dbReference type="InterPro" id="IPR001182">
    <property type="entry name" value="FtsW/RodA"/>
</dbReference>
<keyword evidence="2 11" id="KW-1003">Cell membrane</keyword>
<dbReference type="GO" id="GO:0009252">
    <property type="term" value="P:peptidoglycan biosynthetic process"/>
    <property type="evidence" value="ECO:0007669"/>
    <property type="project" value="UniProtKB-UniRule"/>
</dbReference>
<dbReference type="InterPro" id="IPR018365">
    <property type="entry name" value="Cell_cycle_FtsW-rel_CS"/>
</dbReference>
<feature type="transmembrane region" description="Helical" evidence="11">
    <location>
        <begin position="52"/>
        <end position="70"/>
    </location>
</feature>
<evidence type="ECO:0000256" key="9">
    <source>
        <dbReference type="ARBA" id="ARBA00023136"/>
    </source>
</evidence>
<dbReference type="GO" id="GO:0032153">
    <property type="term" value="C:cell division site"/>
    <property type="evidence" value="ECO:0007669"/>
    <property type="project" value="TreeGrafter"/>
</dbReference>
<keyword evidence="4 11" id="KW-0808">Transferase</keyword>
<dbReference type="HAMAP" id="MF_02079">
    <property type="entry name" value="PGT_RodA"/>
    <property type="match status" value="1"/>
</dbReference>
<evidence type="ECO:0000256" key="6">
    <source>
        <dbReference type="ARBA" id="ARBA00022960"/>
    </source>
</evidence>
<evidence type="ECO:0000256" key="2">
    <source>
        <dbReference type="ARBA" id="ARBA00022475"/>
    </source>
</evidence>
<evidence type="ECO:0000313" key="13">
    <source>
        <dbReference type="Proteomes" id="UP000031627"/>
    </source>
</evidence>
<protein>
    <recommendedName>
        <fullName evidence="11">Peptidoglycan glycosyltransferase MrdB</fullName>
        <shortName evidence="11">PGT</shortName>
        <ecNumber evidence="11">2.4.99.28</ecNumber>
    </recommendedName>
    <alternativeName>
        <fullName evidence="11">Cell elongation protein RodA</fullName>
    </alternativeName>
    <alternativeName>
        <fullName evidence="11">Cell wall polymerase</fullName>
    </alternativeName>
    <alternativeName>
        <fullName evidence="11">Peptidoglycan polymerase</fullName>
        <shortName evidence="11">PG polymerase</shortName>
    </alternativeName>
</protein>
<keyword evidence="3 11" id="KW-0328">Glycosyltransferase</keyword>
<dbReference type="InterPro" id="IPR011923">
    <property type="entry name" value="RodA/MrdB"/>
</dbReference>
<reference evidence="12 13" key="2">
    <citation type="journal article" date="2014" name="Curr. Biol.">
        <title>Symbiont-Supplemented Maternal Investment Underpinning Host's Ecological Adaptation.</title>
        <authorList>
            <person name="Kaiwa N."/>
            <person name="Hosokawa T."/>
            <person name="Nikoh N."/>
            <person name="Tanahashi M."/>
            <person name="Moriyama M."/>
            <person name="Meng X.Y."/>
            <person name="Maeda T."/>
            <person name="Yamaguchi K."/>
            <person name="Shigenobu S."/>
            <person name="Ito M."/>
            <person name="Fukatsu T."/>
        </authorList>
    </citation>
    <scope>NUCLEOTIDE SEQUENCE [LARGE SCALE GENOMIC DNA]</scope>
    <source>
        <strain evidence="12 13">UwTKB</strain>
    </source>
</reference>
<reference evidence="13" key="1">
    <citation type="submission" date="2013-11" db="EMBL/GenBank/DDBJ databases">
        <title>Symbiont-containing voluminous jelly as an extraordinary maternal gift for overwintering insect nymphs.</title>
        <authorList>
            <person name="Kaiwa N."/>
            <person name="Hosokawa T."/>
            <person name="Nikoh N."/>
            <person name="Meng X.Y."/>
            <person name="Tanahashi M."/>
            <person name="Moriyama M."/>
            <person name="Maeda T."/>
            <person name="Yamaguchi K."/>
            <person name="Shigenobu S."/>
            <person name="Ito M."/>
            <person name="Fukatsu T."/>
        </authorList>
    </citation>
    <scope>NUCLEOTIDE SEQUENCE [LARGE SCALE GENOMIC DNA]</scope>
    <source>
        <strain evidence="13">UwTKB</strain>
    </source>
</reference>
<keyword evidence="8 11" id="KW-1133">Transmembrane helix</keyword>
<feature type="transmembrane region" description="Helical" evidence="11">
    <location>
        <begin position="274"/>
        <end position="295"/>
    </location>
</feature>
<feature type="transmembrane region" description="Helical" evidence="11">
    <location>
        <begin position="162"/>
        <end position="179"/>
    </location>
</feature>
<dbReference type="UniPathway" id="UPA00219"/>